<name>A0A929FA31_LEPEC</name>
<dbReference type="SUPFAM" id="SSF52540">
    <property type="entry name" value="P-loop containing nucleoside triphosphate hydrolases"/>
    <property type="match status" value="1"/>
</dbReference>
<dbReference type="InterPro" id="IPR054501">
    <property type="entry name" value="NCH2"/>
</dbReference>
<keyword evidence="3" id="KW-1185">Reference proteome</keyword>
<proteinExistence type="predicted"/>
<dbReference type="PANTHER" id="PTHR46844:SF1">
    <property type="entry name" value="SLR5058 PROTEIN"/>
    <property type="match status" value="1"/>
</dbReference>
<evidence type="ECO:0000313" key="3">
    <source>
        <dbReference type="Proteomes" id="UP000615026"/>
    </source>
</evidence>
<dbReference type="PANTHER" id="PTHR46844">
    <property type="entry name" value="SLR5058 PROTEIN"/>
    <property type="match status" value="1"/>
</dbReference>
<dbReference type="Pfam" id="PF22727">
    <property type="entry name" value="NCH2"/>
    <property type="match status" value="1"/>
</dbReference>
<dbReference type="PROSITE" id="PS50837">
    <property type="entry name" value="NACHT"/>
    <property type="match status" value="1"/>
</dbReference>
<gene>
    <name evidence="2" type="ORF">IQ260_23990</name>
</gene>
<protein>
    <submittedName>
        <fullName evidence="2">NACHT domain-containing NTPase</fullName>
    </submittedName>
</protein>
<dbReference type="AlphaFoldDB" id="A0A929FA31"/>
<comment type="caution">
    <text evidence="2">The sequence shown here is derived from an EMBL/GenBank/DDBJ whole genome shotgun (WGS) entry which is preliminary data.</text>
</comment>
<dbReference type="InterPro" id="IPR027417">
    <property type="entry name" value="P-loop_NTPase"/>
</dbReference>
<dbReference type="Proteomes" id="UP000615026">
    <property type="component" value="Unassembled WGS sequence"/>
</dbReference>
<organism evidence="2 3">
    <name type="scientific">Leptolyngbya cf. ectocarpi LEGE 11479</name>
    <dbReference type="NCBI Taxonomy" id="1828722"/>
    <lineage>
        <taxon>Bacteria</taxon>
        <taxon>Bacillati</taxon>
        <taxon>Cyanobacteriota</taxon>
        <taxon>Cyanophyceae</taxon>
        <taxon>Leptolyngbyales</taxon>
        <taxon>Leptolyngbyaceae</taxon>
        <taxon>Leptolyngbya group</taxon>
        <taxon>Leptolyngbya</taxon>
    </lineage>
</organism>
<dbReference type="InterPro" id="IPR007111">
    <property type="entry name" value="NACHT_NTPase"/>
</dbReference>
<dbReference type="EMBL" id="JADEXP010000312">
    <property type="protein sequence ID" value="MBE9069711.1"/>
    <property type="molecule type" value="Genomic_DNA"/>
</dbReference>
<reference evidence="2" key="1">
    <citation type="submission" date="2020-10" db="EMBL/GenBank/DDBJ databases">
        <authorList>
            <person name="Castelo-Branco R."/>
            <person name="Eusebio N."/>
            <person name="Adriana R."/>
            <person name="Vieira A."/>
            <person name="Brugerolle De Fraissinette N."/>
            <person name="Rezende De Castro R."/>
            <person name="Schneider M.P."/>
            <person name="Vasconcelos V."/>
            <person name="Leao P.N."/>
        </authorList>
    </citation>
    <scope>NUCLEOTIDE SEQUENCE</scope>
    <source>
        <strain evidence="2">LEGE 11479</strain>
    </source>
</reference>
<dbReference type="Pfam" id="PF05729">
    <property type="entry name" value="NACHT"/>
    <property type="match status" value="1"/>
</dbReference>
<feature type="domain" description="NACHT" evidence="1">
    <location>
        <begin position="186"/>
        <end position="301"/>
    </location>
</feature>
<evidence type="ECO:0000313" key="2">
    <source>
        <dbReference type="EMBL" id="MBE9069711.1"/>
    </source>
</evidence>
<accession>A0A929FA31</accession>
<sequence length="771" mass="88617">MVVGRSLKTCPAGIKQAEIALTSKGWSREDLADQVVLEGKKTTQGIGIQTVKKFFAGKQGVDRKYFVAICKTLALEWEVIAGMKKAVLVLPQEVQDIDALVRKVRQQVGVYIKERCGTMRVLDMTQPIGIEDIYTSVNILNKLTGRRRLDMSELLENFKLEDFDRFGLGPIVEKRVPGIAAVQKYNKLMVLGKPGAGKTTFLKYLAIQCNEGEFQADCAPVFITLKDFADARNQPDLLTFILSLVSAFSADDFLVMLQAGKVLLLLDGLDEVREEYVSQVRREIQTLADQYPENQFVVTCRIAAQDYVFQQFTEVEVADFDEQQIAEFANRWFRLKYPAKAESFIAKLQEEKRIQELATNPLLLTLLCLIFEEKGKFKDSRAELYKEGIELLLEKWDDSRDINRDQVYRKLSTNRKENLLSQIAFTAFAKSEYFFKQETLEQLISAYIQNLPDAQTDPEALLIRSGKVLKSIEAQHGLFVERANYIYSFSHLTLQEYFTARDIVVDRRPDALNKLVSRITEKRWREVFLLTAEMLREADYLLESMKLQIDNLLAGDNQLQKFLIWVKEKSDSVKVAYKPAAVRAFYFAFALARARNLARERALARALDHAYDRDRVRALARSLDRALDRVLDIALDYPRALAYDLALAGDLAGNLDRELDRAIARAYSSDPELNEALQTLKDNLPEKESDLDEYNHWWQTQGEAWAEDLRVIMIEHRNIGHDWQFSDEQKEKLKQYYDANKLLVDCLNSDCYITRLVREKIETTLLLPLTT</sequence>
<evidence type="ECO:0000259" key="1">
    <source>
        <dbReference type="PROSITE" id="PS50837"/>
    </source>
</evidence>
<dbReference type="Gene3D" id="3.40.50.300">
    <property type="entry name" value="P-loop containing nucleotide triphosphate hydrolases"/>
    <property type="match status" value="1"/>
</dbReference>